<evidence type="ECO:0000256" key="15">
    <source>
        <dbReference type="SAM" id="MobiDB-lite"/>
    </source>
</evidence>
<reference evidence="18" key="1">
    <citation type="submission" date="2022-03" db="EMBL/GenBank/DDBJ databases">
        <authorList>
            <person name="Alioto T."/>
            <person name="Alioto T."/>
            <person name="Gomez Garrido J."/>
        </authorList>
    </citation>
    <scope>NUCLEOTIDE SEQUENCE</scope>
</reference>
<comment type="caution">
    <text evidence="14">Lacks conserved residue(s) required for the propagation of feature annotation.</text>
</comment>
<keyword evidence="9 16" id="KW-1133">Transmembrane helix</keyword>
<dbReference type="GO" id="GO:0005886">
    <property type="term" value="C:plasma membrane"/>
    <property type="evidence" value="ECO:0007669"/>
    <property type="project" value="UniProtKB-SubCell"/>
</dbReference>
<evidence type="ECO:0000259" key="17">
    <source>
        <dbReference type="PROSITE" id="PS50026"/>
    </source>
</evidence>
<feature type="compositionally biased region" description="Basic residues" evidence="15">
    <location>
        <begin position="118"/>
        <end position="133"/>
    </location>
</feature>
<evidence type="ECO:0000256" key="2">
    <source>
        <dbReference type="ARBA" id="ARBA00004251"/>
    </source>
</evidence>
<gene>
    <name evidence="18" type="ORF">PECUL_23A003924</name>
</gene>
<feature type="domain" description="EGF-like" evidence="17">
    <location>
        <begin position="133"/>
        <end position="173"/>
    </location>
</feature>
<comment type="subcellular location">
    <subcellularLocation>
        <location evidence="2">Cell membrane</location>
        <topology evidence="2">Single-pass type I membrane protein</topology>
    </subcellularLocation>
    <subcellularLocation>
        <location evidence="1">Secreted</location>
        <location evidence="1">Extracellular space</location>
    </subcellularLocation>
</comment>
<feature type="transmembrane region" description="Helical" evidence="16">
    <location>
        <begin position="47"/>
        <end position="67"/>
    </location>
</feature>
<evidence type="ECO:0000256" key="1">
    <source>
        <dbReference type="ARBA" id="ARBA00004239"/>
    </source>
</evidence>
<keyword evidence="6" id="KW-0358">Heparin-binding</keyword>
<evidence type="ECO:0000256" key="13">
    <source>
        <dbReference type="ARBA" id="ARBA00040098"/>
    </source>
</evidence>
<keyword evidence="4" id="KW-0964">Secreted</keyword>
<evidence type="ECO:0000256" key="7">
    <source>
        <dbReference type="ARBA" id="ARBA00022692"/>
    </source>
</evidence>
<evidence type="ECO:0000256" key="10">
    <source>
        <dbReference type="ARBA" id="ARBA00023030"/>
    </source>
</evidence>
<evidence type="ECO:0000256" key="6">
    <source>
        <dbReference type="ARBA" id="ARBA00022674"/>
    </source>
</evidence>
<keyword evidence="3" id="KW-1003">Cell membrane</keyword>
<keyword evidence="7 16" id="KW-0812">Transmembrane</keyword>
<evidence type="ECO:0000256" key="14">
    <source>
        <dbReference type="PROSITE-ProRule" id="PRU00076"/>
    </source>
</evidence>
<feature type="disulfide bond" evidence="14">
    <location>
        <begin position="163"/>
        <end position="172"/>
    </location>
</feature>
<dbReference type="SUPFAM" id="SSF57196">
    <property type="entry name" value="EGF/Laminin"/>
    <property type="match status" value="1"/>
</dbReference>
<keyword evidence="10" id="KW-0339">Growth factor</keyword>
<dbReference type="EMBL" id="OW240914">
    <property type="protein sequence ID" value="CAH2276787.1"/>
    <property type="molecule type" value="Genomic_DNA"/>
</dbReference>
<evidence type="ECO:0000256" key="4">
    <source>
        <dbReference type="ARBA" id="ARBA00022525"/>
    </source>
</evidence>
<feature type="region of interest" description="Disordered" evidence="15">
    <location>
        <begin position="109"/>
        <end position="135"/>
    </location>
</feature>
<feature type="transmembrane region" description="Helical" evidence="16">
    <location>
        <begin position="191"/>
        <end position="213"/>
    </location>
</feature>
<dbReference type="GO" id="GO:0005154">
    <property type="term" value="F:epidermal growth factor receptor binding"/>
    <property type="evidence" value="ECO:0007669"/>
    <property type="project" value="TreeGrafter"/>
</dbReference>
<evidence type="ECO:0000256" key="11">
    <source>
        <dbReference type="ARBA" id="ARBA00023136"/>
    </source>
</evidence>
<dbReference type="PROSITE" id="PS01186">
    <property type="entry name" value="EGF_2"/>
    <property type="match status" value="1"/>
</dbReference>
<dbReference type="PROSITE" id="PS50026">
    <property type="entry name" value="EGF_3"/>
    <property type="match status" value="1"/>
</dbReference>
<feature type="non-terminal residue" evidence="18">
    <location>
        <position position="1"/>
    </location>
</feature>
<evidence type="ECO:0000256" key="12">
    <source>
        <dbReference type="ARBA" id="ARBA00023157"/>
    </source>
</evidence>
<dbReference type="Proteomes" id="UP001295444">
    <property type="component" value="Chromosome 03"/>
</dbReference>
<dbReference type="PANTHER" id="PTHR10740">
    <property type="entry name" value="TRANSFORMING GROWTH FACTOR ALPHA"/>
    <property type="match status" value="1"/>
</dbReference>
<keyword evidence="5 14" id="KW-0245">EGF-like domain</keyword>
<dbReference type="AlphaFoldDB" id="A0AAD1RRI2"/>
<evidence type="ECO:0000256" key="5">
    <source>
        <dbReference type="ARBA" id="ARBA00022536"/>
    </source>
</evidence>
<evidence type="ECO:0000256" key="8">
    <source>
        <dbReference type="ARBA" id="ARBA00022729"/>
    </source>
</evidence>
<dbReference type="GO" id="GO:0008083">
    <property type="term" value="F:growth factor activity"/>
    <property type="evidence" value="ECO:0007669"/>
    <property type="project" value="UniProtKB-KW"/>
</dbReference>
<organism evidence="18 19">
    <name type="scientific">Pelobates cultripes</name>
    <name type="common">Western spadefoot toad</name>
    <dbReference type="NCBI Taxonomy" id="61616"/>
    <lineage>
        <taxon>Eukaryota</taxon>
        <taxon>Metazoa</taxon>
        <taxon>Chordata</taxon>
        <taxon>Craniata</taxon>
        <taxon>Vertebrata</taxon>
        <taxon>Euteleostomi</taxon>
        <taxon>Amphibia</taxon>
        <taxon>Batrachia</taxon>
        <taxon>Anura</taxon>
        <taxon>Pelobatoidea</taxon>
        <taxon>Pelobatidae</taxon>
        <taxon>Pelobates</taxon>
    </lineage>
</organism>
<keyword evidence="8" id="KW-0732">Signal</keyword>
<dbReference type="GO" id="GO:0007173">
    <property type="term" value="P:epidermal growth factor receptor signaling pathway"/>
    <property type="evidence" value="ECO:0007669"/>
    <property type="project" value="TreeGrafter"/>
</dbReference>
<sequence>LLYACCWIISSQLHGSKLRCSERICIGCIGASYNSLFSWRIMNIVKLFILTFIEVSYIFVHGAVIGANQNDIFNKGTRDFAGVGESFLYNEKKVFSTGNHILAFPRGLSSSKSPIMTRRNKGQNKKKKGKGRKRDPCQRKYKEFCIHGECRYLKALKTPSCVCQSGYHGERCHALTLSVEKPSHSYDHTTALAIVAVILSSFCLVTISCLLALRYHKRGAYNVENEEKFKLGVGV</sequence>
<accession>A0AAD1RRI2</accession>
<evidence type="ECO:0000313" key="18">
    <source>
        <dbReference type="EMBL" id="CAH2276787.1"/>
    </source>
</evidence>
<dbReference type="FunFam" id="2.10.25.10:FF:000158">
    <property type="entry name" value="proheparin-binding EGF-like growth factor"/>
    <property type="match status" value="1"/>
</dbReference>
<dbReference type="PANTHER" id="PTHR10740:SF4">
    <property type="entry name" value="PROHEPARIN-BINDING EGF-LIKE GROWTH FACTOR"/>
    <property type="match status" value="1"/>
</dbReference>
<evidence type="ECO:0000256" key="9">
    <source>
        <dbReference type="ARBA" id="ARBA00022989"/>
    </source>
</evidence>
<dbReference type="PROSITE" id="PS00022">
    <property type="entry name" value="EGF_1"/>
    <property type="match status" value="1"/>
</dbReference>
<dbReference type="GO" id="GO:0008201">
    <property type="term" value="F:heparin binding"/>
    <property type="evidence" value="ECO:0007669"/>
    <property type="project" value="UniProtKB-KW"/>
</dbReference>
<keyword evidence="11 16" id="KW-0472">Membrane</keyword>
<dbReference type="InterPro" id="IPR000742">
    <property type="entry name" value="EGF"/>
</dbReference>
<dbReference type="GO" id="GO:0005615">
    <property type="term" value="C:extracellular space"/>
    <property type="evidence" value="ECO:0007669"/>
    <property type="project" value="TreeGrafter"/>
</dbReference>
<protein>
    <recommendedName>
        <fullName evidence="13">Proheparin-binding EGF-like growth factor</fullName>
    </recommendedName>
</protein>
<keyword evidence="19" id="KW-1185">Reference proteome</keyword>
<dbReference type="Gene3D" id="2.10.25.10">
    <property type="entry name" value="Laminin"/>
    <property type="match status" value="1"/>
</dbReference>
<name>A0AAD1RRI2_PELCU</name>
<evidence type="ECO:0000256" key="16">
    <source>
        <dbReference type="SAM" id="Phobius"/>
    </source>
</evidence>
<dbReference type="GO" id="GO:0008284">
    <property type="term" value="P:positive regulation of cell population proliferation"/>
    <property type="evidence" value="ECO:0007669"/>
    <property type="project" value="TreeGrafter"/>
</dbReference>
<proteinExistence type="predicted"/>
<evidence type="ECO:0000313" key="19">
    <source>
        <dbReference type="Proteomes" id="UP001295444"/>
    </source>
</evidence>
<evidence type="ECO:0000256" key="3">
    <source>
        <dbReference type="ARBA" id="ARBA00022475"/>
    </source>
</evidence>
<keyword evidence="12 14" id="KW-1015">Disulfide bond</keyword>